<name>A0ABP8ZD15_9ACTN</name>
<proteinExistence type="predicted"/>
<dbReference type="InterPro" id="IPR011009">
    <property type="entry name" value="Kinase-like_dom_sf"/>
</dbReference>
<feature type="domain" description="Aminoglycoside phosphotransferase" evidence="1">
    <location>
        <begin position="169"/>
        <end position="352"/>
    </location>
</feature>
<dbReference type="InterPro" id="IPR002575">
    <property type="entry name" value="Aminoglycoside_PTrfase"/>
</dbReference>
<comment type="caution">
    <text evidence="2">The sequence shown here is derived from an EMBL/GenBank/DDBJ whole genome shotgun (WGS) entry which is preliminary data.</text>
</comment>
<dbReference type="Pfam" id="PF01636">
    <property type="entry name" value="APH"/>
    <property type="match status" value="1"/>
</dbReference>
<keyword evidence="3" id="KW-1185">Reference proteome</keyword>
<protein>
    <submittedName>
        <fullName evidence="2">Phosphotransferase</fullName>
    </submittedName>
</protein>
<evidence type="ECO:0000313" key="3">
    <source>
        <dbReference type="Proteomes" id="UP001499882"/>
    </source>
</evidence>
<accession>A0ABP8ZD15</accession>
<dbReference type="EMBL" id="BAABKN010000027">
    <property type="protein sequence ID" value="GAA4753033.1"/>
    <property type="molecule type" value="Genomic_DNA"/>
</dbReference>
<evidence type="ECO:0000313" key="2">
    <source>
        <dbReference type="EMBL" id="GAA4753033.1"/>
    </source>
</evidence>
<sequence>MSTTSQALVAVRRIPGALIQGTGNPRSGVYRRSRTAVVAAHVALERALPARARGAGEVPASPDAVSDEWLTDVLCGHVAGARVIWSSTVEASVGSSTRWRSEVRYNAVGDAAGLPTTVFSKTTQRFKQRLMLGFIGILPGEPTFFRDYRPGLDIEAPLGFHGGYDPQSWRSIAVIEDIGVTKGAEFVTALRPISRAEIEDLLANLAVLHGRFWEAPEVVRNERLHRPIEYVRRSAETFGIAGVAHDGVQMAGDAVPVALRSRTDDALDALWVGLEECSTGPMTLLHGDPHIGNTYVTDEGRMGLNDWQIIQRGSWQYDVTYLVNGALSVEDRRAWEQDLLGFYLERLAEAGGPRLEFQPAWAAYRRQAAWPYFAWLMTLGHGGLQPDMQPDEISIEMVRRTAAALDDHGILG</sequence>
<organism evidence="2 3">
    <name type="scientific">Nocardioides endophyticus</name>
    <dbReference type="NCBI Taxonomy" id="1353775"/>
    <lineage>
        <taxon>Bacteria</taxon>
        <taxon>Bacillati</taxon>
        <taxon>Actinomycetota</taxon>
        <taxon>Actinomycetes</taxon>
        <taxon>Propionibacteriales</taxon>
        <taxon>Nocardioidaceae</taxon>
        <taxon>Nocardioides</taxon>
    </lineage>
</organism>
<dbReference type="RefSeq" id="WP_345529082.1">
    <property type="nucleotide sequence ID" value="NZ_BAABKN010000027.1"/>
</dbReference>
<gene>
    <name evidence="2" type="ORF">GCM10023350_42920</name>
</gene>
<dbReference type="SUPFAM" id="SSF56112">
    <property type="entry name" value="Protein kinase-like (PK-like)"/>
    <property type="match status" value="1"/>
</dbReference>
<evidence type="ECO:0000259" key="1">
    <source>
        <dbReference type="Pfam" id="PF01636"/>
    </source>
</evidence>
<dbReference type="Gene3D" id="3.90.1200.10">
    <property type="match status" value="1"/>
</dbReference>
<reference evidence="3" key="1">
    <citation type="journal article" date="2019" name="Int. J. Syst. Evol. Microbiol.">
        <title>The Global Catalogue of Microorganisms (GCM) 10K type strain sequencing project: providing services to taxonomists for standard genome sequencing and annotation.</title>
        <authorList>
            <consortium name="The Broad Institute Genomics Platform"/>
            <consortium name="The Broad Institute Genome Sequencing Center for Infectious Disease"/>
            <person name="Wu L."/>
            <person name="Ma J."/>
        </authorList>
    </citation>
    <scope>NUCLEOTIDE SEQUENCE [LARGE SCALE GENOMIC DNA]</scope>
    <source>
        <strain evidence="3">JCM 18532</strain>
    </source>
</reference>
<dbReference type="Proteomes" id="UP001499882">
    <property type="component" value="Unassembled WGS sequence"/>
</dbReference>